<comment type="caution">
    <text evidence="1">The sequence shown here is derived from an EMBL/GenBank/DDBJ whole genome shotgun (WGS) entry which is preliminary data.</text>
</comment>
<dbReference type="Proteomes" id="UP000322077">
    <property type="component" value="Unassembled WGS sequence"/>
</dbReference>
<evidence type="ECO:0000313" key="2">
    <source>
        <dbReference type="Proteomes" id="UP000322077"/>
    </source>
</evidence>
<dbReference type="AlphaFoldDB" id="A0A5D9BZN6"/>
<organism evidence="1 2">
    <name type="scientific">Sphingomonas montanisoli</name>
    <dbReference type="NCBI Taxonomy" id="2606412"/>
    <lineage>
        <taxon>Bacteria</taxon>
        <taxon>Pseudomonadati</taxon>
        <taxon>Pseudomonadota</taxon>
        <taxon>Alphaproteobacteria</taxon>
        <taxon>Sphingomonadales</taxon>
        <taxon>Sphingomonadaceae</taxon>
        <taxon>Sphingomonas</taxon>
    </lineage>
</organism>
<evidence type="ECO:0000313" key="1">
    <source>
        <dbReference type="EMBL" id="TZG24904.1"/>
    </source>
</evidence>
<name>A0A5D9BZN6_9SPHN</name>
<sequence>MDRLISISRYANDRRIVGDVVRFDAKHFGQPIFIDICLIQWTVLRDQHPDAADAFTTLEKLSRDGRWRTDDNGVRALFVTLPPMVIEHPRNG</sequence>
<gene>
    <name evidence="1" type="ORF">FYJ91_16625</name>
</gene>
<accession>A0A5D9BZN6</accession>
<keyword evidence="2" id="KW-1185">Reference proteome</keyword>
<protein>
    <submittedName>
        <fullName evidence="1">Uncharacterized protein</fullName>
    </submittedName>
</protein>
<reference evidence="1 2" key="1">
    <citation type="submission" date="2019-08" db="EMBL/GenBank/DDBJ databases">
        <authorList>
            <person name="Wang G."/>
            <person name="Xu Z."/>
        </authorList>
    </citation>
    <scope>NUCLEOTIDE SEQUENCE [LARGE SCALE GENOMIC DNA]</scope>
    <source>
        <strain evidence="1 2">ZX</strain>
    </source>
</reference>
<dbReference type="EMBL" id="VTOU01000004">
    <property type="protein sequence ID" value="TZG24904.1"/>
    <property type="molecule type" value="Genomic_DNA"/>
</dbReference>
<proteinExistence type="predicted"/>